<feature type="transmembrane region" description="Helical" evidence="1">
    <location>
        <begin position="38"/>
        <end position="63"/>
    </location>
</feature>
<keyword evidence="2" id="KW-1185">Reference proteome</keyword>
<evidence type="ECO:0000313" key="2">
    <source>
        <dbReference type="Proteomes" id="UP000095287"/>
    </source>
</evidence>
<organism evidence="2 3">
    <name type="scientific">Steinernema glaseri</name>
    <dbReference type="NCBI Taxonomy" id="37863"/>
    <lineage>
        <taxon>Eukaryota</taxon>
        <taxon>Metazoa</taxon>
        <taxon>Ecdysozoa</taxon>
        <taxon>Nematoda</taxon>
        <taxon>Chromadorea</taxon>
        <taxon>Rhabditida</taxon>
        <taxon>Tylenchina</taxon>
        <taxon>Panagrolaimomorpha</taxon>
        <taxon>Strongyloidoidea</taxon>
        <taxon>Steinernematidae</taxon>
        <taxon>Steinernema</taxon>
    </lineage>
</organism>
<evidence type="ECO:0000256" key="1">
    <source>
        <dbReference type="SAM" id="Phobius"/>
    </source>
</evidence>
<evidence type="ECO:0000313" key="3">
    <source>
        <dbReference type="WBParaSite" id="L893_g29584.t1"/>
    </source>
</evidence>
<protein>
    <submittedName>
        <fullName evidence="3">Sec-independent protein translocase TatC</fullName>
    </submittedName>
</protein>
<proteinExistence type="predicted"/>
<keyword evidence="1" id="KW-0812">Transmembrane</keyword>
<sequence>MIICYGFPRHSRHSFFHLLFIPGWAEQKKGMDSRPVQIYIGAGYLFLSMAIIPVYVGIVWVSLLELLKESSVPRAVVKSKDSLEEVDELKRA</sequence>
<name>A0A1I7ZST3_9BILA</name>
<dbReference type="WBParaSite" id="L893_g29584.t1">
    <property type="protein sequence ID" value="L893_g29584.t1"/>
    <property type="gene ID" value="L893_g29584"/>
</dbReference>
<dbReference type="AlphaFoldDB" id="A0A1I7ZST3"/>
<keyword evidence="1" id="KW-0472">Membrane</keyword>
<dbReference type="Proteomes" id="UP000095287">
    <property type="component" value="Unplaced"/>
</dbReference>
<keyword evidence="1" id="KW-1133">Transmembrane helix</keyword>
<accession>A0A1I7ZST3</accession>
<reference evidence="3" key="1">
    <citation type="submission" date="2016-11" db="UniProtKB">
        <authorList>
            <consortium name="WormBaseParasite"/>
        </authorList>
    </citation>
    <scope>IDENTIFICATION</scope>
</reference>